<feature type="transmembrane region" description="Helical" evidence="3">
    <location>
        <begin position="105"/>
        <end position="131"/>
    </location>
</feature>
<keyword evidence="3" id="KW-0812">Transmembrane</keyword>
<dbReference type="EMBL" id="BGPR01003720">
    <property type="protein sequence ID" value="GBM91635.1"/>
    <property type="molecule type" value="Genomic_DNA"/>
</dbReference>
<comment type="caution">
    <text evidence="5">The sequence shown here is derived from an EMBL/GenBank/DDBJ whole genome shotgun (WGS) entry which is preliminary data.</text>
</comment>
<feature type="transmembrane region" description="Helical" evidence="3">
    <location>
        <begin position="401"/>
        <end position="423"/>
    </location>
</feature>
<gene>
    <name evidence="5" type="ORF">AVEN_271286_1</name>
</gene>
<dbReference type="PANTHER" id="PTHR11360">
    <property type="entry name" value="MONOCARBOXYLATE TRANSPORTER"/>
    <property type="match status" value="1"/>
</dbReference>
<reference evidence="5 6" key="1">
    <citation type="journal article" date="2019" name="Sci. Rep.">
        <title>Orb-weaving spider Araneus ventricosus genome elucidates the spidroin gene catalogue.</title>
        <authorList>
            <person name="Kono N."/>
            <person name="Nakamura H."/>
            <person name="Ohtoshi R."/>
            <person name="Moran D.A.P."/>
            <person name="Shinohara A."/>
            <person name="Yoshida Y."/>
            <person name="Fujiwara M."/>
            <person name="Mori M."/>
            <person name="Tomita M."/>
            <person name="Arakawa K."/>
        </authorList>
    </citation>
    <scope>NUCLEOTIDE SEQUENCE [LARGE SCALE GENOMIC DNA]</scope>
</reference>
<evidence type="ECO:0000256" key="2">
    <source>
        <dbReference type="SAM" id="MobiDB-lite"/>
    </source>
</evidence>
<proteinExistence type="predicted"/>
<evidence type="ECO:0000313" key="6">
    <source>
        <dbReference type="Proteomes" id="UP000499080"/>
    </source>
</evidence>
<dbReference type="PROSITE" id="PS50850">
    <property type="entry name" value="MFS"/>
    <property type="match status" value="1"/>
</dbReference>
<dbReference type="SUPFAM" id="SSF103473">
    <property type="entry name" value="MFS general substrate transporter"/>
    <property type="match status" value="1"/>
</dbReference>
<feature type="transmembrane region" description="Helical" evidence="3">
    <location>
        <begin position="51"/>
        <end position="72"/>
    </location>
</feature>
<dbReference type="InterPro" id="IPR050327">
    <property type="entry name" value="Proton-linked_MCT"/>
</dbReference>
<dbReference type="Gene3D" id="1.20.1250.20">
    <property type="entry name" value="MFS general substrate transporter like domains"/>
    <property type="match status" value="2"/>
</dbReference>
<evidence type="ECO:0000259" key="4">
    <source>
        <dbReference type="PROSITE" id="PS50850"/>
    </source>
</evidence>
<comment type="subcellular location">
    <subcellularLocation>
        <location evidence="1">Membrane</location>
        <topology evidence="1">Multi-pass membrane protein</topology>
    </subcellularLocation>
</comment>
<dbReference type="AlphaFoldDB" id="A0A4Y2JP95"/>
<feature type="transmembrane region" description="Helical" evidence="3">
    <location>
        <begin position="138"/>
        <end position="157"/>
    </location>
</feature>
<feature type="domain" description="Major facilitator superfamily (MFS) profile" evidence="4">
    <location>
        <begin position="406"/>
        <end position="592"/>
    </location>
</feature>
<feature type="transmembrane region" description="Helical" evidence="3">
    <location>
        <begin position="560"/>
        <end position="582"/>
    </location>
</feature>
<protein>
    <recommendedName>
        <fullName evidence="4">Major facilitator superfamily (MFS) profile domain-containing protein</fullName>
    </recommendedName>
</protein>
<dbReference type="InterPro" id="IPR020846">
    <property type="entry name" value="MFS_dom"/>
</dbReference>
<feature type="region of interest" description="Disordered" evidence="2">
    <location>
        <begin position="277"/>
        <end position="307"/>
    </location>
</feature>
<feature type="transmembrane region" description="Helical" evidence="3">
    <location>
        <begin position="443"/>
        <end position="465"/>
    </location>
</feature>
<feature type="compositionally biased region" description="Polar residues" evidence="2">
    <location>
        <begin position="286"/>
        <end position="304"/>
    </location>
</feature>
<dbReference type="GO" id="GO:0008028">
    <property type="term" value="F:monocarboxylic acid transmembrane transporter activity"/>
    <property type="evidence" value="ECO:0007669"/>
    <property type="project" value="TreeGrafter"/>
</dbReference>
<evidence type="ECO:0000313" key="5">
    <source>
        <dbReference type="EMBL" id="GBM91635.1"/>
    </source>
</evidence>
<organism evidence="5 6">
    <name type="scientific">Araneus ventricosus</name>
    <name type="common">Orbweaver spider</name>
    <name type="synonym">Epeira ventricosa</name>
    <dbReference type="NCBI Taxonomy" id="182803"/>
    <lineage>
        <taxon>Eukaryota</taxon>
        <taxon>Metazoa</taxon>
        <taxon>Ecdysozoa</taxon>
        <taxon>Arthropoda</taxon>
        <taxon>Chelicerata</taxon>
        <taxon>Arachnida</taxon>
        <taxon>Araneae</taxon>
        <taxon>Araneomorphae</taxon>
        <taxon>Entelegynae</taxon>
        <taxon>Araneoidea</taxon>
        <taxon>Araneidae</taxon>
        <taxon>Araneus</taxon>
    </lineage>
</organism>
<keyword evidence="3" id="KW-0472">Membrane</keyword>
<name>A0A4Y2JP95_ARAVE</name>
<evidence type="ECO:0000256" key="1">
    <source>
        <dbReference type="ARBA" id="ARBA00004141"/>
    </source>
</evidence>
<feature type="transmembrane region" description="Helical" evidence="3">
    <location>
        <begin position="497"/>
        <end position="519"/>
    </location>
</feature>
<dbReference type="GO" id="GO:0016020">
    <property type="term" value="C:membrane"/>
    <property type="evidence" value="ECO:0007669"/>
    <property type="project" value="UniProtKB-SubCell"/>
</dbReference>
<keyword evidence="3" id="KW-1133">Transmembrane helix</keyword>
<feature type="transmembrane region" description="Helical" evidence="3">
    <location>
        <begin position="472"/>
        <end position="491"/>
    </location>
</feature>
<accession>A0A4Y2JP95</accession>
<dbReference type="PANTHER" id="PTHR11360:SF303">
    <property type="entry name" value="MAJOR FACILITATOR SUPERFAMILY (MFS) PROFILE DOMAIN-CONTAINING PROTEIN"/>
    <property type="match status" value="1"/>
</dbReference>
<dbReference type="Proteomes" id="UP000499080">
    <property type="component" value="Unassembled WGS sequence"/>
</dbReference>
<feature type="transmembrane region" description="Helical" evidence="3">
    <location>
        <begin position="169"/>
        <end position="187"/>
    </location>
</feature>
<dbReference type="InterPro" id="IPR036259">
    <property type="entry name" value="MFS_trans_sf"/>
</dbReference>
<sequence length="592" mass="65241">MKVDGPDGFHSWIVAAACCMLYLLMYGMSRISGLLFVETMSVFNVDREHASFPYVFAVTMRYVSGPLSGLLARRIGIRYVVMLGCLMGCIGVGTCVFARNITTVIILWGVIHGMGAGFATCLLPQVVNLYFKKHTTKVYGLTYAGSSLSGFVLTPIAEFLLRTYGLSGTYLILSGMILNGLAAAILLKKPNFIITVFEPENQITFGNKSLKEYEKNDVVVGLGYRLIPHYSLIKTETSDISDGSRKIIDVSVINHLIDNMNTNGDVKINESLENKVKRERSEDSLENTNLRPFSQTTEVSSLQASKDEANDIKSNSLQISDLNTPSVSTATDEFSSSSKKDIDTKFHKNVKRRFETFTSENSNNCSIKESSSVDNLKEIPQINSIPDGKSRKKSWFNDISVFKDPVYICLCIGEALSTFLFVVTPTILVDYGLDKGIPVEDSAYLLMAFSVCDMTGSIVLGWVIDTNILSKANFTAVCFCVSAGSFVLLAFSTSYMMMSFGVVLEGLSLGALAPIFPGIISEYIDKTKQTVAISSIGFLYVPVSFTTSPLIGYFRDDIGSYIYMFYLMCGISITCCLLFLCMPRIAKCRIRS</sequence>
<dbReference type="Pfam" id="PF07690">
    <property type="entry name" value="MFS_1"/>
    <property type="match status" value="2"/>
</dbReference>
<dbReference type="OrthoDB" id="6429771at2759"/>
<dbReference type="PROSITE" id="PS51257">
    <property type="entry name" value="PROKAR_LIPOPROTEIN"/>
    <property type="match status" value="1"/>
</dbReference>
<feature type="transmembrane region" description="Helical" evidence="3">
    <location>
        <begin position="531"/>
        <end position="554"/>
    </location>
</feature>
<dbReference type="InterPro" id="IPR011701">
    <property type="entry name" value="MFS"/>
</dbReference>
<feature type="transmembrane region" description="Helical" evidence="3">
    <location>
        <begin position="12"/>
        <end position="31"/>
    </location>
</feature>
<evidence type="ECO:0000256" key="3">
    <source>
        <dbReference type="SAM" id="Phobius"/>
    </source>
</evidence>
<feature type="transmembrane region" description="Helical" evidence="3">
    <location>
        <begin position="79"/>
        <end position="99"/>
    </location>
</feature>
<keyword evidence="6" id="KW-1185">Reference proteome</keyword>